<dbReference type="RefSeq" id="WP_163173110.1">
    <property type="nucleotide sequence ID" value="NZ_JAAIWK010000002.1"/>
</dbReference>
<organism evidence="1 2">
    <name type="scientific">Heyndrickxia ginsengihumi</name>
    <dbReference type="NCBI Taxonomy" id="363870"/>
    <lineage>
        <taxon>Bacteria</taxon>
        <taxon>Bacillati</taxon>
        <taxon>Bacillota</taxon>
        <taxon>Bacilli</taxon>
        <taxon>Bacillales</taxon>
        <taxon>Bacillaceae</taxon>
        <taxon>Heyndrickxia</taxon>
    </lineage>
</organism>
<sequence length="125" mass="14391">MDWKEKLITELKIETQSNQLNTGEKVINFFIDQFETTLARPISLFDPNLVEIDKDSPNEVFLYVDEKSLHIRYSEVKGIASITGGNFEVEILVNKSGKTYLQTKDDLGQTVKRFVDESLVDEIFK</sequence>
<dbReference type="Proteomes" id="UP000476934">
    <property type="component" value="Unassembled WGS sequence"/>
</dbReference>
<proteinExistence type="predicted"/>
<reference evidence="1 2" key="2">
    <citation type="submission" date="2020-03" db="EMBL/GenBank/DDBJ databases">
        <title>Bacillus aquiflavi sp. nov., isolated from yellow water of strong flavor Chinese baijiu in Yibin region of China.</title>
        <authorList>
            <person name="Xie J."/>
        </authorList>
    </citation>
    <scope>NUCLEOTIDE SEQUENCE [LARGE SCALE GENOMIC DNA]</scope>
    <source>
        <strain evidence="1 2">Gsoil 114</strain>
    </source>
</reference>
<keyword evidence="2" id="KW-1185">Reference proteome</keyword>
<evidence type="ECO:0000313" key="1">
    <source>
        <dbReference type="EMBL" id="NEY18754.1"/>
    </source>
</evidence>
<name>A0A6M0P287_9BACI</name>
<comment type="caution">
    <text evidence="1">The sequence shown here is derived from an EMBL/GenBank/DDBJ whole genome shotgun (WGS) entry which is preliminary data.</text>
</comment>
<protein>
    <submittedName>
        <fullName evidence="1">Uncharacterized protein</fullName>
    </submittedName>
</protein>
<reference evidence="1 2" key="1">
    <citation type="submission" date="2020-02" db="EMBL/GenBank/DDBJ databases">
        <authorList>
            <person name="Feng H."/>
        </authorList>
    </citation>
    <scope>NUCLEOTIDE SEQUENCE [LARGE SCALE GENOMIC DNA]</scope>
    <source>
        <strain evidence="1 2">Gsoil 114</strain>
    </source>
</reference>
<dbReference type="EMBL" id="JAAIWK010000002">
    <property type="protein sequence ID" value="NEY18754.1"/>
    <property type="molecule type" value="Genomic_DNA"/>
</dbReference>
<gene>
    <name evidence="1" type="ORF">G4D61_02075</name>
</gene>
<dbReference type="AlphaFoldDB" id="A0A6M0P287"/>
<evidence type="ECO:0000313" key="2">
    <source>
        <dbReference type="Proteomes" id="UP000476934"/>
    </source>
</evidence>
<accession>A0A6M0P287</accession>